<dbReference type="FunFam" id="3.40.309.10:FF:000012">
    <property type="entry name" value="Betaine aldehyde dehydrogenase"/>
    <property type="match status" value="1"/>
</dbReference>
<dbReference type="PROSITE" id="PS00687">
    <property type="entry name" value="ALDEHYDE_DEHYDR_GLU"/>
    <property type="match status" value="1"/>
</dbReference>
<comment type="similarity">
    <text evidence="1 4">Belongs to the aldehyde dehydrogenase family.</text>
</comment>
<dbReference type="SUPFAM" id="SSF53720">
    <property type="entry name" value="ALDH-like"/>
    <property type="match status" value="1"/>
</dbReference>
<dbReference type="PANTHER" id="PTHR42804">
    <property type="entry name" value="ALDEHYDE DEHYDROGENASE"/>
    <property type="match status" value="1"/>
</dbReference>
<evidence type="ECO:0000259" key="5">
    <source>
        <dbReference type="Pfam" id="PF00171"/>
    </source>
</evidence>
<organism evidence="6 7">
    <name type="scientific">SAR86 cluster bacterium</name>
    <dbReference type="NCBI Taxonomy" id="2030880"/>
    <lineage>
        <taxon>Bacteria</taxon>
        <taxon>Pseudomonadati</taxon>
        <taxon>Pseudomonadota</taxon>
        <taxon>Gammaproteobacteria</taxon>
        <taxon>SAR86 cluster</taxon>
    </lineage>
</organism>
<feature type="domain" description="Aldehyde dehydrogenase" evidence="5">
    <location>
        <begin position="12"/>
        <end position="470"/>
    </location>
</feature>
<evidence type="ECO:0000256" key="4">
    <source>
        <dbReference type="RuleBase" id="RU003345"/>
    </source>
</evidence>
<dbReference type="CDD" id="cd07138">
    <property type="entry name" value="ALDH_CddD_SSP0762"/>
    <property type="match status" value="1"/>
</dbReference>
<dbReference type="EMBL" id="SHBE01000003">
    <property type="protein sequence ID" value="RZO26576.1"/>
    <property type="molecule type" value="Genomic_DNA"/>
</dbReference>
<accession>A0A520MZH7</accession>
<sequence>MKIKQFYINGEWVTPDGNEEINLINPANEQTVGSVISASKKDVDSAVESANNAFNSASNLSLEDKKQILQEVIDGMSNRRGDFAKVISEQMGAPLKMSSGAQYGSGVIHFKNTLSVIDDFKFQEIHDNITINKLPIGPVGMITPWNWPLNQMCTKIASAIAAGTSFVLKPSEITPGAAHILAEVIHDTSMPKGMFNLIHGHGATVGTEMSSHNGLEMISFTGSTRAGIDIQKKASENIKRVSLELGGKSPNIILEDVDLPSAIKMGMKQCFFNTGQSCSSPTRMLVPESLMNEAASIAVQTSKEMVTGDPLQEETFLGPISNKKQFEKVQELIQVGIEEGATLACGGVGRPDGIKKGFFVKPTVFTNVDNSMRIAQDEIFGPVICLIPYKDVEDAISIANDTSYGLSSMVSCADPQKGQEIAKRIRAGQVIVNRISRGDYPAPFGGFKMSGNGREHGTFGIEEYLEVQAVIS</sequence>
<dbReference type="FunFam" id="3.40.605.10:FF:000007">
    <property type="entry name" value="NAD/NADP-dependent betaine aldehyde dehydrogenase"/>
    <property type="match status" value="1"/>
</dbReference>
<dbReference type="InterPro" id="IPR015590">
    <property type="entry name" value="Aldehyde_DH_dom"/>
</dbReference>
<dbReference type="Gene3D" id="3.40.605.10">
    <property type="entry name" value="Aldehyde Dehydrogenase, Chain A, domain 1"/>
    <property type="match status" value="1"/>
</dbReference>
<evidence type="ECO:0000313" key="7">
    <source>
        <dbReference type="Proteomes" id="UP000315825"/>
    </source>
</evidence>
<reference evidence="6 7" key="1">
    <citation type="submission" date="2019-02" db="EMBL/GenBank/DDBJ databases">
        <title>Prokaryotic population dynamics and viral predation in marine succession experiment using metagenomics: the confinement effect.</title>
        <authorList>
            <person name="Haro-Moreno J.M."/>
            <person name="Rodriguez-Valera F."/>
            <person name="Lopez-Perez M."/>
        </authorList>
    </citation>
    <scope>NUCLEOTIDE SEQUENCE [LARGE SCALE GENOMIC DNA]</scope>
    <source>
        <strain evidence="6">MED-G159</strain>
    </source>
</reference>
<protein>
    <submittedName>
        <fullName evidence="6">Aldehyde dehydrogenase family protein</fullName>
    </submittedName>
</protein>
<evidence type="ECO:0000313" key="6">
    <source>
        <dbReference type="EMBL" id="RZO26576.1"/>
    </source>
</evidence>
<dbReference type="Pfam" id="PF00171">
    <property type="entry name" value="Aldedh"/>
    <property type="match status" value="1"/>
</dbReference>
<dbReference type="Proteomes" id="UP000315825">
    <property type="component" value="Unassembled WGS sequence"/>
</dbReference>
<dbReference type="InterPro" id="IPR016162">
    <property type="entry name" value="Ald_DH_N"/>
</dbReference>
<keyword evidence="2 4" id="KW-0560">Oxidoreductase</keyword>
<dbReference type="PANTHER" id="PTHR42804:SF1">
    <property type="entry name" value="ALDEHYDE DEHYDROGENASE-RELATED"/>
    <property type="match status" value="1"/>
</dbReference>
<evidence type="ECO:0000256" key="3">
    <source>
        <dbReference type="PROSITE-ProRule" id="PRU10007"/>
    </source>
</evidence>
<dbReference type="InterPro" id="IPR016163">
    <property type="entry name" value="Ald_DH_C"/>
</dbReference>
<gene>
    <name evidence="6" type="ORF">EVA92_02195</name>
</gene>
<dbReference type="GO" id="GO:0016620">
    <property type="term" value="F:oxidoreductase activity, acting on the aldehyde or oxo group of donors, NAD or NADP as acceptor"/>
    <property type="evidence" value="ECO:0007669"/>
    <property type="project" value="InterPro"/>
</dbReference>
<comment type="caution">
    <text evidence="6">The sequence shown here is derived from an EMBL/GenBank/DDBJ whole genome shotgun (WGS) entry which is preliminary data.</text>
</comment>
<evidence type="ECO:0000256" key="1">
    <source>
        <dbReference type="ARBA" id="ARBA00009986"/>
    </source>
</evidence>
<name>A0A520MZH7_9GAMM</name>
<dbReference type="AlphaFoldDB" id="A0A520MZH7"/>
<proteinExistence type="inferred from homology"/>
<dbReference type="InterPro" id="IPR016161">
    <property type="entry name" value="Ald_DH/histidinol_DH"/>
</dbReference>
<feature type="active site" evidence="3">
    <location>
        <position position="244"/>
    </location>
</feature>
<evidence type="ECO:0000256" key="2">
    <source>
        <dbReference type="ARBA" id="ARBA00023002"/>
    </source>
</evidence>
<dbReference type="Gene3D" id="3.40.309.10">
    <property type="entry name" value="Aldehyde Dehydrogenase, Chain A, domain 2"/>
    <property type="match status" value="1"/>
</dbReference>
<dbReference type="InterPro" id="IPR029510">
    <property type="entry name" value="Ald_DH_CS_GLU"/>
</dbReference>